<organism evidence="1 2">
    <name type="scientific">Pyrus ussuriensis x Pyrus communis</name>
    <dbReference type="NCBI Taxonomy" id="2448454"/>
    <lineage>
        <taxon>Eukaryota</taxon>
        <taxon>Viridiplantae</taxon>
        <taxon>Streptophyta</taxon>
        <taxon>Embryophyta</taxon>
        <taxon>Tracheophyta</taxon>
        <taxon>Spermatophyta</taxon>
        <taxon>Magnoliopsida</taxon>
        <taxon>eudicotyledons</taxon>
        <taxon>Gunneridae</taxon>
        <taxon>Pentapetalae</taxon>
        <taxon>rosids</taxon>
        <taxon>fabids</taxon>
        <taxon>Rosales</taxon>
        <taxon>Rosaceae</taxon>
        <taxon>Amygdaloideae</taxon>
        <taxon>Maleae</taxon>
        <taxon>Pyrus</taxon>
    </lineage>
</organism>
<dbReference type="OrthoDB" id="377733at2759"/>
<dbReference type="GO" id="GO:0140326">
    <property type="term" value="F:ATPase-coupled intramembrane lipid transporter activity"/>
    <property type="evidence" value="ECO:0007669"/>
    <property type="project" value="TreeGrafter"/>
</dbReference>
<dbReference type="PANTHER" id="PTHR24092:SF165">
    <property type="entry name" value="PHOSPHOLIPID-TRANSPORTING ATPASE 8-RELATED"/>
    <property type="match status" value="1"/>
</dbReference>
<evidence type="ECO:0000313" key="2">
    <source>
        <dbReference type="Proteomes" id="UP000327157"/>
    </source>
</evidence>
<dbReference type="GO" id="GO:0045332">
    <property type="term" value="P:phospholipid translocation"/>
    <property type="evidence" value="ECO:0007669"/>
    <property type="project" value="TreeGrafter"/>
</dbReference>
<reference evidence="1 2" key="3">
    <citation type="submission" date="2019-11" db="EMBL/GenBank/DDBJ databases">
        <title>A de novo genome assembly of a pear dwarfing rootstock.</title>
        <authorList>
            <person name="Wang F."/>
            <person name="Wang J."/>
            <person name="Li S."/>
            <person name="Zhang Y."/>
            <person name="Fang M."/>
            <person name="Ma L."/>
            <person name="Zhao Y."/>
            <person name="Jiang S."/>
        </authorList>
    </citation>
    <scope>NUCLEOTIDE SEQUENCE [LARGE SCALE GENOMIC DNA]</scope>
    <source>
        <strain evidence="1">S2</strain>
        <tissue evidence="1">Leaf</tissue>
    </source>
</reference>
<proteinExistence type="predicted"/>
<accession>A0A5N5FDE0</accession>
<comment type="caution">
    <text evidence="1">The sequence shown here is derived from an EMBL/GenBank/DDBJ whole genome shotgun (WGS) entry which is preliminary data.</text>
</comment>
<keyword evidence="2" id="KW-1185">Reference proteome</keyword>
<sequence>MAKEAVEDWRQRKQANSGKVRVYGWNCTFYKTRWKKLRVGDAVEVHKDEYFPADLLLLSSSYEDGICHVDTMNLDGETNLKLKHALEVTSHLQDEDSLEKF</sequence>
<dbReference type="PANTHER" id="PTHR24092">
    <property type="entry name" value="PROBABLE PHOSPHOLIPID-TRANSPORTING ATPASE"/>
    <property type="match status" value="1"/>
</dbReference>
<dbReference type="Proteomes" id="UP000327157">
    <property type="component" value="Chromosome 13"/>
</dbReference>
<dbReference type="InterPro" id="IPR008250">
    <property type="entry name" value="ATPase_P-typ_transduc_dom_A_sf"/>
</dbReference>
<dbReference type="AlphaFoldDB" id="A0A5N5FDE0"/>
<dbReference type="Gene3D" id="2.70.150.10">
    <property type="entry name" value="Calcium-transporting ATPase, cytoplasmic transduction domain A"/>
    <property type="match status" value="1"/>
</dbReference>
<name>A0A5N5FDE0_9ROSA</name>
<evidence type="ECO:0000313" key="1">
    <source>
        <dbReference type="EMBL" id="KAB2599252.1"/>
    </source>
</evidence>
<gene>
    <name evidence="1" type="ORF">D8674_009523</name>
</gene>
<dbReference type="SUPFAM" id="SSF81653">
    <property type="entry name" value="Calcium ATPase, transduction domain A"/>
    <property type="match status" value="1"/>
</dbReference>
<reference evidence="1 2" key="1">
    <citation type="submission" date="2019-09" db="EMBL/GenBank/DDBJ databases">
        <authorList>
            <person name="Ou C."/>
        </authorList>
    </citation>
    <scope>NUCLEOTIDE SEQUENCE [LARGE SCALE GENOMIC DNA]</scope>
    <source>
        <strain evidence="1">S2</strain>
        <tissue evidence="1">Leaf</tissue>
    </source>
</reference>
<protein>
    <submittedName>
        <fullName evidence="1">Phospholipid-transporting ATPase 8</fullName>
    </submittedName>
</protein>
<dbReference type="GO" id="GO:0005886">
    <property type="term" value="C:plasma membrane"/>
    <property type="evidence" value="ECO:0007669"/>
    <property type="project" value="TreeGrafter"/>
</dbReference>
<reference evidence="2" key="2">
    <citation type="submission" date="2019-10" db="EMBL/GenBank/DDBJ databases">
        <title>A de novo genome assembly of a pear dwarfing rootstock.</title>
        <authorList>
            <person name="Wang F."/>
            <person name="Wang J."/>
            <person name="Li S."/>
            <person name="Zhang Y."/>
            <person name="Fang M."/>
            <person name="Ma L."/>
            <person name="Zhao Y."/>
            <person name="Jiang S."/>
        </authorList>
    </citation>
    <scope>NUCLEOTIDE SEQUENCE [LARGE SCALE GENOMIC DNA]</scope>
</reference>
<dbReference type="EMBL" id="SMOL01000753">
    <property type="protein sequence ID" value="KAB2599252.1"/>
    <property type="molecule type" value="Genomic_DNA"/>
</dbReference>